<evidence type="ECO:0000256" key="1">
    <source>
        <dbReference type="SAM" id="MobiDB-lite"/>
    </source>
</evidence>
<proteinExistence type="predicted"/>
<dbReference type="Proteomes" id="UP000000305">
    <property type="component" value="Unassembled WGS sequence"/>
</dbReference>
<accession>E9H1N0</accession>
<organism evidence="2 3">
    <name type="scientific">Daphnia pulex</name>
    <name type="common">Water flea</name>
    <dbReference type="NCBI Taxonomy" id="6669"/>
    <lineage>
        <taxon>Eukaryota</taxon>
        <taxon>Metazoa</taxon>
        <taxon>Ecdysozoa</taxon>
        <taxon>Arthropoda</taxon>
        <taxon>Crustacea</taxon>
        <taxon>Branchiopoda</taxon>
        <taxon>Diplostraca</taxon>
        <taxon>Cladocera</taxon>
        <taxon>Anomopoda</taxon>
        <taxon>Daphniidae</taxon>
        <taxon>Daphnia</taxon>
    </lineage>
</organism>
<feature type="compositionally biased region" description="Basic and acidic residues" evidence="1">
    <location>
        <begin position="10"/>
        <end position="24"/>
    </location>
</feature>
<protein>
    <submittedName>
        <fullName evidence="2">Uncharacterized protein</fullName>
    </submittedName>
</protein>
<name>E9H1N0_DAPPU</name>
<reference evidence="2 3" key="1">
    <citation type="journal article" date="2011" name="Science">
        <title>The ecoresponsive genome of Daphnia pulex.</title>
        <authorList>
            <person name="Colbourne J.K."/>
            <person name="Pfrender M.E."/>
            <person name="Gilbert D."/>
            <person name="Thomas W.K."/>
            <person name="Tucker A."/>
            <person name="Oakley T.H."/>
            <person name="Tokishita S."/>
            <person name="Aerts A."/>
            <person name="Arnold G.J."/>
            <person name="Basu M.K."/>
            <person name="Bauer D.J."/>
            <person name="Caceres C.E."/>
            <person name="Carmel L."/>
            <person name="Casola C."/>
            <person name="Choi J.H."/>
            <person name="Detter J.C."/>
            <person name="Dong Q."/>
            <person name="Dusheyko S."/>
            <person name="Eads B.D."/>
            <person name="Frohlich T."/>
            <person name="Geiler-Samerotte K.A."/>
            <person name="Gerlach D."/>
            <person name="Hatcher P."/>
            <person name="Jogdeo S."/>
            <person name="Krijgsveld J."/>
            <person name="Kriventseva E.V."/>
            <person name="Kultz D."/>
            <person name="Laforsch C."/>
            <person name="Lindquist E."/>
            <person name="Lopez J."/>
            <person name="Manak J.R."/>
            <person name="Muller J."/>
            <person name="Pangilinan J."/>
            <person name="Patwardhan R.P."/>
            <person name="Pitluck S."/>
            <person name="Pritham E.J."/>
            <person name="Rechtsteiner A."/>
            <person name="Rho M."/>
            <person name="Rogozin I.B."/>
            <person name="Sakarya O."/>
            <person name="Salamov A."/>
            <person name="Schaack S."/>
            <person name="Shapiro H."/>
            <person name="Shiga Y."/>
            <person name="Skalitzky C."/>
            <person name="Smith Z."/>
            <person name="Souvorov A."/>
            <person name="Sung W."/>
            <person name="Tang Z."/>
            <person name="Tsuchiya D."/>
            <person name="Tu H."/>
            <person name="Vos H."/>
            <person name="Wang M."/>
            <person name="Wolf Y.I."/>
            <person name="Yamagata H."/>
            <person name="Yamada T."/>
            <person name="Ye Y."/>
            <person name="Shaw J.R."/>
            <person name="Andrews J."/>
            <person name="Crease T.J."/>
            <person name="Tang H."/>
            <person name="Lucas S.M."/>
            <person name="Robertson H.M."/>
            <person name="Bork P."/>
            <person name="Koonin E.V."/>
            <person name="Zdobnov E.M."/>
            <person name="Grigoriev I.V."/>
            <person name="Lynch M."/>
            <person name="Boore J.L."/>
        </authorList>
    </citation>
    <scope>NUCLEOTIDE SEQUENCE [LARGE SCALE GENOMIC DNA]</scope>
</reference>
<dbReference type="AlphaFoldDB" id="E9H1N0"/>
<feature type="region of interest" description="Disordered" evidence="1">
    <location>
        <begin position="1"/>
        <end position="24"/>
    </location>
</feature>
<keyword evidence="3" id="KW-1185">Reference proteome</keyword>
<gene>
    <name evidence="2" type="ORF">DAPPUDRAFT_251903</name>
</gene>
<evidence type="ECO:0000313" key="2">
    <source>
        <dbReference type="EMBL" id="EFX74379.1"/>
    </source>
</evidence>
<dbReference type="EMBL" id="GL732583">
    <property type="protein sequence ID" value="EFX74379.1"/>
    <property type="molecule type" value="Genomic_DNA"/>
</dbReference>
<dbReference type="HOGENOM" id="CLU_2673625_0_0_1"/>
<sequence length="75" mass="8414">MKFMPKTPAQHREEYKPGHIKRGRENPKSIRLYKDMMTWCAGCAAAGLGVLCVTARPDAGPNIRPEICKPTLMDE</sequence>
<dbReference type="InParanoid" id="E9H1N0"/>
<dbReference type="KEGG" id="dpx:DAPPUDRAFT_251903"/>
<evidence type="ECO:0000313" key="3">
    <source>
        <dbReference type="Proteomes" id="UP000000305"/>
    </source>
</evidence>